<name>A0A1W1XLR2_9CLOT</name>
<feature type="transmembrane region" description="Helical" evidence="2">
    <location>
        <begin position="135"/>
        <end position="159"/>
    </location>
</feature>
<dbReference type="EMBL" id="FWXH01000007">
    <property type="protein sequence ID" value="SMC24784.1"/>
    <property type="molecule type" value="Genomic_DNA"/>
</dbReference>
<feature type="transmembrane region" description="Helical" evidence="2">
    <location>
        <begin position="171"/>
        <end position="192"/>
    </location>
</feature>
<keyword evidence="2" id="KW-0812">Transmembrane</keyword>
<protein>
    <submittedName>
        <fullName evidence="4">Membrane protein DedA, SNARE-associated domain</fullName>
    </submittedName>
</protein>
<organism evidence="4 5">
    <name type="scientific">Clostridium acidisoli DSM 12555</name>
    <dbReference type="NCBI Taxonomy" id="1121291"/>
    <lineage>
        <taxon>Bacteria</taxon>
        <taxon>Bacillati</taxon>
        <taxon>Bacillota</taxon>
        <taxon>Clostridia</taxon>
        <taxon>Eubacteriales</taxon>
        <taxon>Clostridiaceae</taxon>
        <taxon>Clostridium</taxon>
    </lineage>
</organism>
<dbReference type="Pfam" id="PF09335">
    <property type="entry name" value="VTT_dom"/>
    <property type="match status" value="1"/>
</dbReference>
<dbReference type="InterPro" id="IPR032816">
    <property type="entry name" value="VTT_dom"/>
</dbReference>
<feature type="transmembrane region" description="Helical" evidence="2">
    <location>
        <begin position="370"/>
        <end position="389"/>
    </location>
</feature>
<gene>
    <name evidence="4" type="ORF">SAMN02745134_02304</name>
</gene>
<dbReference type="GO" id="GO:0005886">
    <property type="term" value="C:plasma membrane"/>
    <property type="evidence" value="ECO:0007669"/>
    <property type="project" value="TreeGrafter"/>
</dbReference>
<feature type="domain" description="VTT" evidence="3">
    <location>
        <begin position="29"/>
        <end position="155"/>
    </location>
</feature>
<comment type="similarity">
    <text evidence="1">Belongs to the DedA family.</text>
</comment>
<sequence length="426" mass="48879">MHSILTLLDNNGYVVLLVALMLELLAFPLPGETLMSYCGYLVYKGKLNYSISILLAFLGVNIGVTISYFIGKTLGIGFFNRYGKYVHMGPKRMKKISTWFDLYGSNLLIIAYFIPGVRHITGYFAGITKVSFKKFVINSYIGSFIWTFTFISIGKVLGGKWGKLHAYASKYLVVICIVLSLIVILIIVLKYFKTKIREYIYNSLNKVILTYKSLGRIKILFIVTQFIFLSMVVLIIISIDKILHNEFIRFNRVINYIVRSMFNFQTPKIMNLFLYMSNNIAILIGSLIFVSCMLFYFNNKKVQILSFIVEVLGGGFIYILIERILSMVITRKYNIEGKFLCYAAYISVIFYGYLAFIILEQQIRYRLKTISVVICIVICILIGSSAMLIKNYTASSVIVAYIFGVTWLTINITINQIFKIIKELKK</sequence>
<dbReference type="OrthoDB" id="9782291at2"/>
<dbReference type="AlphaFoldDB" id="A0A1W1XLR2"/>
<keyword evidence="5" id="KW-1185">Reference proteome</keyword>
<feature type="transmembrane region" description="Helical" evidence="2">
    <location>
        <begin position="12"/>
        <end position="29"/>
    </location>
</feature>
<evidence type="ECO:0000313" key="5">
    <source>
        <dbReference type="Proteomes" id="UP000192468"/>
    </source>
</evidence>
<feature type="transmembrane region" description="Helical" evidence="2">
    <location>
        <begin position="96"/>
        <end position="114"/>
    </location>
</feature>
<dbReference type="STRING" id="1121291.SAMN02745134_02304"/>
<feature type="transmembrane region" description="Helical" evidence="2">
    <location>
        <begin position="337"/>
        <end position="358"/>
    </location>
</feature>
<evidence type="ECO:0000256" key="1">
    <source>
        <dbReference type="ARBA" id="ARBA00010792"/>
    </source>
</evidence>
<reference evidence="4 5" key="1">
    <citation type="submission" date="2017-04" db="EMBL/GenBank/DDBJ databases">
        <authorList>
            <person name="Afonso C.L."/>
            <person name="Miller P.J."/>
            <person name="Scott M.A."/>
            <person name="Spackman E."/>
            <person name="Goraichik I."/>
            <person name="Dimitrov K.M."/>
            <person name="Suarez D.L."/>
            <person name="Swayne D.E."/>
        </authorList>
    </citation>
    <scope>NUCLEOTIDE SEQUENCE [LARGE SCALE GENOMIC DNA]</scope>
    <source>
        <strain evidence="4 5">DSM 12555</strain>
    </source>
</reference>
<dbReference type="PANTHER" id="PTHR42709:SF9">
    <property type="entry name" value="ALKALINE PHOSPHATASE LIKE PROTEIN"/>
    <property type="match status" value="1"/>
</dbReference>
<evidence type="ECO:0000256" key="2">
    <source>
        <dbReference type="SAM" id="Phobius"/>
    </source>
</evidence>
<keyword evidence="2" id="KW-1133">Transmembrane helix</keyword>
<feature type="transmembrane region" description="Helical" evidence="2">
    <location>
        <begin position="272"/>
        <end position="297"/>
    </location>
</feature>
<dbReference type="PANTHER" id="PTHR42709">
    <property type="entry name" value="ALKALINE PHOSPHATASE LIKE PROTEIN"/>
    <property type="match status" value="1"/>
</dbReference>
<feature type="transmembrane region" description="Helical" evidence="2">
    <location>
        <begin position="49"/>
        <end position="70"/>
    </location>
</feature>
<proteinExistence type="inferred from homology"/>
<evidence type="ECO:0000313" key="4">
    <source>
        <dbReference type="EMBL" id="SMC24784.1"/>
    </source>
</evidence>
<feature type="transmembrane region" description="Helical" evidence="2">
    <location>
        <begin position="304"/>
        <end position="325"/>
    </location>
</feature>
<keyword evidence="2" id="KW-0472">Membrane</keyword>
<feature type="transmembrane region" description="Helical" evidence="2">
    <location>
        <begin position="395"/>
        <end position="418"/>
    </location>
</feature>
<dbReference type="Proteomes" id="UP000192468">
    <property type="component" value="Unassembled WGS sequence"/>
</dbReference>
<accession>A0A1W1XLR2</accession>
<feature type="transmembrane region" description="Helical" evidence="2">
    <location>
        <begin position="219"/>
        <end position="239"/>
    </location>
</feature>
<evidence type="ECO:0000259" key="3">
    <source>
        <dbReference type="Pfam" id="PF09335"/>
    </source>
</evidence>
<dbReference type="InterPro" id="IPR051311">
    <property type="entry name" value="DedA_domain"/>
</dbReference>
<dbReference type="RefSeq" id="WP_084116130.1">
    <property type="nucleotide sequence ID" value="NZ_FWXH01000007.1"/>
</dbReference>